<keyword evidence="5 15" id="KW-0812">Transmembrane</keyword>
<dbReference type="FunFam" id="1.10.510.10:FF:001424">
    <property type="entry name" value="Protein kinase superfamily protein"/>
    <property type="match status" value="1"/>
</dbReference>
<evidence type="ECO:0000256" key="12">
    <source>
        <dbReference type="ARBA" id="ARBA00048679"/>
    </source>
</evidence>
<feature type="domain" description="Protein kinase" evidence="16">
    <location>
        <begin position="219"/>
        <end position="477"/>
    </location>
</feature>
<evidence type="ECO:0000256" key="14">
    <source>
        <dbReference type="SAM" id="MobiDB-lite"/>
    </source>
</evidence>
<feature type="region of interest" description="Disordered" evidence="14">
    <location>
        <begin position="175"/>
        <end position="197"/>
    </location>
</feature>
<dbReference type="InterPro" id="IPR017441">
    <property type="entry name" value="Protein_kinase_ATP_BS"/>
</dbReference>
<evidence type="ECO:0000313" key="17">
    <source>
        <dbReference type="EMBL" id="EEE59408.1"/>
    </source>
</evidence>
<dbReference type="Proteomes" id="UP000007752">
    <property type="component" value="Chromosome 3"/>
</dbReference>
<evidence type="ECO:0000256" key="3">
    <source>
        <dbReference type="ARBA" id="ARBA00022527"/>
    </source>
</evidence>
<organism evidence="17">
    <name type="scientific">Oryza sativa subsp. japonica</name>
    <name type="common">Rice</name>
    <dbReference type="NCBI Taxonomy" id="39947"/>
    <lineage>
        <taxon>Eukaryota</taxon>
        <taxon>Viridiplantae</taxon>
        <taxon>Streptophyta</taxon>
        <taxon>Embryophyta</taxon>
        <taxon>Tracheophyta</taxon>
        <taxon>Spermatophyta</taxon>
        <taxon>Magnoliopsida</taxon>
        <taxon>Liliopsida</taxon>
        <taxon>Poales</taxon>
        <taxon>Poaceae</taxon>
        <taxon>BOP clade</taxon>
        <taxon>Oryzoideae</taxon>
        <taxon>Oryzeae</taxon>
        <taxon>Oryzinae</taxon>
        <taxon>Oryza</taxon>
        <taxon>Oryza sativa</taxon>
    </lineage>
</organism>
<dbReference type="InterPro" id="IPR011009">
    <property type="entry name" value="Kinase-like_dom_sf"/>
</dbReference>
<comment type="subcellular location">
    <subcellularLocation>
        <location evidence="1">Cell membrane</location>
        <topology evidence="1">Single-pass membrane protein</topology>
    </subcellularLocation>
</comment>
<dbReference type="PANTHER" id="PTHR47982">
    <property type="entry name" value="PROLINE-RICH RECEPTOR-LIKE PROTEIN KINASE PERK4"/>
    <property type="match status" value="1"/>
</dbReference>
<dbReference type="CDD" id="cd14066">
    <property type="entry name" value="STKc_IRAK"/>
    <property type="match status" value="1"/>
</dbReference>
<dbReference type="PROSITE" id="PS00108">
    <property type="entry name" value="PROTEIN_KINASE_ST"/>
    <property type="match status" value="1"/>
</dbReference>
<dbReference type="Pfam" id="PF07714">
    <property type="entry name" value="PK_Tyr_Ser-Thr"/>
    <property type="match status" value="1"/>
</dbReference>
<dbReference type="SUPFAM" id="SSF56112">
    <property type="entry name" value="Protein kinase-like (PK-like)"/>
    <property type="match status" value="1"/>
</dbReference>
<evidence type="ECO:0000256" key="1">
    <source>
        <dbReference type="ARBA" id="ARBA00004162"/>
    </source>
</evidence>
<dbReference type="Gene3D" id="3.40.50.720">
    <property type="entry name" value="NAD(P)-binding Rossmann-like Domain"/>
    <property type="match status" value="1"/>
</dbReference>
<keyword evidence="6 13" id="KW-0547">Nucleotide-binding</keyword>
<evidence type="ECO:0000256" key="6">
    <source>
        <dbReference type="ARBA" id="ARBA00022741"/>
    </source>
</evidence>
<reference evidence="17" key="1">
    <citation type="journal article" date="2005" name="PLoS Biol.">
        <title>The genomes of Oryza sativa: a history of duplications.</title>
        <authorList>
            <person name="Yu J."/>
            <person name="Wang J."/>
            <person name="Lin W."/>
            <person name="Li S."/>
            <person name="Li H."/>
            <person name="Zhou J."/>
            <person name="Ni P."/>
            <person name="Dong W."/>
            <person name="Hu S."/>
            <person name="Zeng C."/>
            <person name="Zhang J."/>
            <person name="Zhang Y."/>
            <person name="Li R."/>
            <person name="Xu Z."/>
            <person name="Li S."/>
            <person name="Li X."/>
            <person name="Zheng H."/>
            <person name="Cong L."/>
            <person name="Lin L."/>
            <person name="Yin J."/>
            <person name="Geng J."/>
            <person name="Li G."/>
            <person name="Shi J."/>
            <person name="Liu J."/>
            <person name="Lv H."/>
            <person name="Li J."/>
            <person name="Wang J."/>
            <person name="Deng Y."/>
            <person name="Ran L."/>
            <person name="Shi X."/>
            <person name="Wang X."/>
            <person name="Wu Q."/>
            <person name="Li C."/>
            <person name="Ren X."/>
            <person name="Wang J."/>
            <person name="Wang X."/>
            <person name="Li D."/>
            <person name="Liu D."/>
            <person name="Zhang X."/>
            <person name="Ji Z."/>
            <person name="Zhao W."/>
            <person name="Sun Y."/>
            <person name="Zhang Z."/>
            <person name="Bao J."/>
            <person name="Han Y."/>
            <person name="Dong L."/>
            <person name="Ji J."/>
            <person name="Chen P."/>
            <person name="Wu S."/>
            <person name="Liu J."/>
            <person name="Xiao Y."/>
            <person name="Bu D."/>
            <person name="Tan J."/>
            <person name="Yang L."/>
            <person name="Ye C."/>
            <person name="Zhang J."/>
            <person name="Xu J."/>
            <person name="Zhou Y."/>
            <person name="Yu Y."/>
            <person name="Zhang B."/>
            <person name="Zhuang S."/>
            <person name="Wei H."/>
            <person name="Liu B."/>
            <person name="Lei M."/>
            <person name="Yu H."/>
            <person name="Li Y."/>
            <person name="Xu H."/>
            <person name="Wei S."/>
            <person name="He X."/>
            <person name="Fang L."/>
            <person name="Zhang Z."/>
            <person name="Zhang Y."/>
            <person name="Huang X."/>
            <person name="Su Z."/>
            <person name="Tong W."/>
            <person name="Li J."/>
            <person name="Tong Z."/>
            <person name="Li S."/>
            <person name="Ye J."/>
            <person name="Wang L."/>
            <person name="Fang L."/>
            <person name="Lei T."/>
            <person name="Chen C."/>
            <person name="Chen H."/>
            <person name="Xu Z."/>
            <person name="Li H."/>
            <person name="Huang H."/>
            <person name="Zhang F."/>
            <person name="Xu H."/>
            <person name="Li N."/>
            <person name="Zhao C."/>
            <person name="Li S."/>
            <person name="Dong L."/>
            <person name="Huang Y."/>
            <person name="Li L."/>
            <person name="Xi Y."/>
            <person name="Qi Q."/>
            <person name="Li W."/>
            <person name="Zhang B."/>
            <person name="Hu W."/>
            <person name="Zhang Y."/>
            <person name="Tian X."/>
            <person name="Jiao Y."/>
            <person name="Liang X."/>
            <person name="Jin J."/>
            <person name="Gao L."/>
            <person name="Zheng W."/>
            <person name="Hao B."/>
            <person name="Liu S."/>
            <person name="Wang W."/>
            <person name="Yuan L."/>
            <person name="Cao M."/>
            <person name="McDermott J."/>
            <person name="Samudrala R."/>
            <person name="Wang J."/>
            <person name="Wong G.K."/>
            <person name="Yang H."/>
        </authorList>
    </citation>
    <scope>NUCLEOTIDE SEQUENCE [LARGE SCALE GENOMIC DNA]</scope>
</reference>
<dbReference type="PROSITE" id="PS50011">
    <property type="entry name" value="PROTEIN_KINASE_DOM"/>
    <property type="match status" value="1"/>
</dbReference>
<keyword evidence="9 15" id="KW-1133">Transmembrane helix</keyword>
<dbReference type="PANTHER" id="PTHR47982:SF25">
    <property type="entry name" value="NON-SPECIFIC SERINE_THREONINE PROTEIN KINASE"/>
    <property type="match status" value="1"/>
</dbReference>
<feature type="transmembrane region" description="Helical" evidence="15">
    <location>
        <begin position="93"/>
        <end position="115"/>
    </location>
</feature>
<keyword evidence="3" id="KW-0723">Serine/threonine-protein kinase</keyword>
<comment type="catalytic activity">
    <reaction evidence="11">
        <text>L-threonyl-[protein] + ATP = O-phospho-L-threonyl-[protein] + ADP + H(+)</text>
        <dbReference type="Rhea" id="RHEA:46608"/>
        <dbReference type="Rhea" id="RHEA-COMP:11060"/>
        <dbReference type="Rhea" id="RHEA-COMP:11605"/>
        <dbReference type="ChEBI" id="CHEBI:15378"/>
        <dbReference type="ChEBI" id="CHEBI:30013"/>
        <dbReference type="ChEBI" id="CHEBI:30616"/>
        <dbReference type="ChEBI" id="CHEBI:61977"/>
        <dbReference type="ChEBI" id="CHEBI:456216"/>
        <dbReference type="EC" id="2.7.11.1"/>
    </reaction>
</comment>
<dbReference type="GO" id="GO:0005524">
    <property type="term" value="F:ATP binding"/>
    <property type="evidence" value="ECO:0007669"/>
    <property type="project" value="UniProtKB-UniRule"/>
</dbReference>
<evidence type="ECO:0000256" key="9">
    <source>
        <dbReference type="ARBA" id="ARBA00022989"/>
    </source>
</evidence>
<keyword evidence="4" id="KW-0808">Transferase</keyword>
<evidence type="ECO:0000256" key="5">
    <source>
        <dbReference type="ARBA" id="ARBA00022692"/>
    </source>
</evidence>
<dbReference type="Gene3D" id="3.30.200.20">
    <property type="entry name" value="Phosphorylase Kinase, domain 1"/>
    <property type="match status" value="1"/>
</dbReference>
<protein>
    <recommendedName>
        <fullName evidence="2">non-specific serine/threonine protein kinase</fullName>
        <ecNumber evidence="2">2.7.11.1</ecNumber>
    </recommendedName>
</protein>
<evidence type="ECO:0000256" key="7">
    <source>
        <dbReference type="ARBA" id="ARBA00022777"/>
    </source>
</evidence>
<evidence type="ECO:0000259" key="16">
    <source>
        <dbReference type="PROSITE" id="PS50011"/>
    </source>
</evidence>
<evidence type="ECO:0000256" key="10">
    <source>
        <dbReference type="ARBA" id="ARBA00023136"/>
    </source>
</evidence>
<dbReference type="SMART" id="SM00220">
    <property type="entry name" value="S_TKc"/>
    <property type="match status" value="1"/>
</dbReference>
<dbReference type="PROSITE" id="PS00107">
    <property type="entry name" value="PROTEIN_KINASE_ATP"/>
    <property type="match status" value="1"/>
</dbReference>
<dbReference type="FunFam" id="3.30.200.20:FF:000395">
    <property type="entry name" value="Proline-rich receptor-like protein kinase PERK3"/>
    <property type="match status" value="1"/>
</dbReference>
<dbReference type="EC" id="2.7.11.1" evidence="2"/>
<reference evidence="17" key="2">
    <citation type="submission" date="2008-12" db="EMBL/GenBank/DDBJ databases">
        <title>Improved gene annotation of the rice (Oryza sativa) genomes.</title>
        <authorList>
            <person name="Wang J."/>
            <person name="Li R."/>
            <person name="Fan W."/>
            <person name="Huang Q."/>
            <person name="Zhang J."/>
            <person name="Zhou Y."/>
            <person name="Hu Y."/>
            <person name="Zi S."/>
            <person name="Li J."/>
            <person name="Ni P."/>
            <person name="Zheng H."/>
            <person name="Zhang Y."/>
            <person name="Zhao M."/>
            <person name="Hao Q."/>
            <person name="McDermott J."/>
            <person name="Samudrala R."/>
            <person name="Kristiansen K."/>
            <person name="Wong G.K.-S."/>
        </authorList>
    </citation>
    <scope>NUCLEOTIDE SEQUENCE</scope>
</reference>
<dbReference type="InterPro" id="IPR000719">
    <property type="entry name" value="Prot_kinase_dom"/>
</dbReference>
<dbReference type="InterPro" id="IPR002347">
    <property type="entry name" value="SDR_fam"/>
</dbReference>
<feature type="binding site" evidence="13">
    <location>
        <position position="248"/>
    </location>
    <ligand>
        <name>ATP</name>
        <dbReference type="ChEBI" id="CHEBI:30616"/>
    </ligand>
</feature>
<dbReference type="Gene3D" id="1.10.510.10">
    <property type="entry name" value="Transferase(Phosphotransferase) domain 1"/>
    <property type="match status" value="1"/>
</dbReference>
<dbReference type="SUPFAM" id="SSF51735">
    <property type="entry name" value="NAD(P)-binding Rossmann-fold domains"/>
    <property type="match status" value="1"/>
</dbReference>
<dbReference type="GO" id="GO:0005886">
    <property type="term" value="C:plasma membrane"/>
    <property type="evidence" value="ECO:0007669"/>
    <property type="project" value="UniProtKB-SubCell"/>
</dbReference>
<dbReference type="Pfam" id="PF00106">
    <property type="entry name" value="adh_short"/>
    <property type="match status" value="1"/>
</dbReference>
<dbReference type="InterPro" id="IPR001245">
    <property type="entry name" value="Ser-Thr/Tyr_kinase_cat_dom"/>
</dbReference>
<dbReference type="InterPro" id="IPR008271">
    <property type="entry name" value="Ser/Thr_kinase_AS"/>
</dbReference>
<comment type="catalytic activity">
    <reaction evidence="12">
        <text>L-seryl-[protein] + ATP = O-phospho-L-seryl-[protein] + ADP + H(+)</text>
        <dbReference type="Rhea" id="RHEA:17989"/>
        <dbReference type="Rhea" id="RHEA-COMP:9863"/>
        <dbReference type="Rhea" id="RHEA-COMP:11604"/>
        <dbReference type="ChEBI" id="CHEBI:15378"/>
        <dbReference type="ChEBI" id="CHEBI:29999"/>
        <dbReference type="ChEBI" id="CHEBI:30616"/>
        <dbReference type="ChEBI" id="CHEBI:83421"/>
        <dbReference type="ChEBI" id="CHEBI:456216"/>
        <dbReference type="EC" id="2.7.11.1"/>
    </reaction>
</comment>
<dbReference type="InterPro" id="IPR036291">
    <property type="entry name" value="NAD(P)-bd_dom_sf"/>
</dbReference>
<name>B9F9G0_ORYSJ</name>
<keyword evidence="8 13" id="KW-0067">ATP-binding</keyword>
<proteinExistence type="predicted"/>
<evidence type="ECO:0000256" key="2">
    <source>
        <dbReference type="ARBA" id="ARBA00012513"/>
    </source>
</evidence>
<sequence length="685" mass="74770">MARPAAFVPPPPQYVPPEEPSAFARLYDVVDRAKAALVTITGGPTTVHGVVVISSGHGQRARRAVTEIITTAPASDPAPAAPQTGSPSFLNSVAVKVAAGVVGLVLGLYVLALWIRRWRAAAAAATGPAASATTANVIQPQPLLQRCAHLVILVTFDVVYVRDQPPLPFVFMQQQHHHPTAPQTSGGTFSDAGSERPHSISIDGGSLSYDQLAAATGGFSPDNVIGQGGFGCVYRGRLQDGTEVAIKKLKTESKQGDREFRAEADIITRVHHRNLVSLVGYCISGNDRLLVYEFVPNKTLDTHLHGDKWPPLDWQQRWKIAVGSARGLAYLHDDCSPKIIHRDVKASNILLDHGFEPKVADFGLAKYIAPEFLSSGKLTDKADVFAFGVVLLELITGRLPVQSSESYMDSTLVGWAKPLISEAMEEGNFDILVDPDIGDDYDENKMMRMMECAAAAVRQSAHLRPSMVQKIPTVPSWNRVSPSGHDQEERRGVRETLAAITAAIDQALTDKANRSLAKGSIYFRRVFSKEQIRYRTSSQNTPILPANRWDRIAIARAKRNHSTKAMASGDAGRWPLGQQEDPHYRRHLRLGRAVVDELAALGAAVHTCSRNEAELGERLREWEGRGFRVTGSVRDVSVRDQPERMLREVASLYGGKLDILVKHFTASLPPSSIQLLASPPRCGHD</sequence>
<evidence type="ECO:0000256" key="4">
    <source>
        <dbReference type="ARBA" id="ARBA00022679"/>
    </source>
</evidence>
<dbReference type="GO" id="GO:0004674">
    <property type="term" value="F:protein serine/threonine kinase activity"/>
    <property type="evidence" value="ECO:0007669"/>
    <property type="project" value="UniProtKB-KW"/>
</dbReference>
<evidence type="ECO:0000256" key="13">
    <source>
        <dbReference type="PROSITE-ProRule" id="PRU10141"/>
    </source>
</evidence>
<evidence type="ECO:0000256" key="15">
    <source>
        <dbReference type="SAM" id="Phobius"/>
    </source>
</evidence>
<gene>
    <name evidence="17" type="ORF">OsJ_11555</name>
</gene>
<dbReference type="InterPro" id="IPR047117">
    <property type="entry name" value="PERK1-13-like"/>
</dbReference>
<keyword evidence="10 15" id="KW-0472">Membrane</keyword>
<accession>B9F9G0</accession>
<evidence type="ECO:0000256" key="8">
    <source>
        <dbReference type="ARBA" id="ARBA00022840"/>
    </source>
</evidence>
<dbReference type="AlphaFoldDB" id="B9F9G0"/>
<dbReference type="EMBL" id="CM000140">
    <property type="protein sequence ID" value="EEE59408.1"/>
    <property type="molecule type" value="Genomic_DNA"/>
</dbReference>
<evidence type="ECO:0000256" key="11">
    <source>
        <dbReference type="ARBA" id="ARBA00047899"/>
    </source>
</evidence>
<keyword evidence="7" id="KW-0418">Kinase</keyword>